<accession>A0A2R7Y8Q7</accession>
<name>A0A2R7Y8Q7_9CREN</name>
<dbReference type="AlphaFoldDB" id="A0A2R7Y8Q7"/>
<evidence type="ECO:0000313" key="2">
    <source>
        <dbReference type="Proteomes" id="UP000244093"/>
    </source>
</evidence>
<dbReference type="Proteomes" id="UP000244093">
    <property type="component" value="Unassembled WGS sequence"/>
</dbReference>
<proteinExistence type="predicted"/>
<dbReference type="EMBL" id="NBVN01000001">
    <property type="protein sequence ID" value="PUA33903.1"/>
    <property type="molecule type" value="Genomic_DNA"/>
</dbReference>
<evidence type="ECO:0000313" key="1">
    <source>
        <dbReference type="EMBL" id="PUA33903.1"/>
    </source>
</evidence>
<reference evidence="1 2" key="1">
    <citation type="journal article" date="2018" name="Syst. Appl. Microbiol.">
        <title>A new symbiotic nanoarchaeote (Candidatus Nanoclepta minutus) and its host (Zestosphaera tikiterensis gen. nov., sp. nov.) from a New Zealand hot spring.</title>
        <authorList>
            <person name="St John E."/>
            <person name="Liu Y."/>
            <person name="Podar M."/>
            <person name="Stott M.B."/>
            <person name="Meneghin J."/>
            <person name="Chen Z."/>
            <person name="Lagutin K."/>
            <person name="Mitchell K."/>
            <person name="Reysenbach A.L."/>
        </authorList>
    </citation>
    <scope>NUCLEOTIDE SEQUENCE [LARGE SCALE GENOMIC DNA]</scope>
    <source>
        <strain evidence="1">NZ3</strain>
    </source>
</reference>
<protein>
    <submittedName>
        <fullName evidence="1">Uncharacterized protein</fullName>
    </submittedName>
</protein>
<gene>
    <name evidence="1" type="ORF">B7O98_00330</name>
</gene>
<comment type="caution">
    <text evidence="1">The sequence shown here is derived from an EMBL/GenBank/DDBJ whole genome shotgun (WGS) entry which is preliminary data.</text>
</comment>
<sequence length="121" mass="14456">MTDVSNSSAHRLYSKYGFIPVILPQKIFKDRDMWLYRFSDETFIKEFLNTHPFTRYSISKRKVEYMDMKVYKIGWNDILSQNHLYLYFKGLPGQPTENSTMLRITGVKNTSEKSRISFKYS</sequence>
<organism evidence="1 2">
    <name type="scientific">Zestosphaera tikiterensis</name>
    <dbReference type="NCBI Taxonomy" id="1973259"/>
    <lineage>
        <taxon>Archaea</taxon>
        <taxon>Thermoproteota</taxon>
        <taxon>Thermoprotei</taxon>
        <taxon>Desulfurococcales</taxon>
        <taxon>Desulfurococcaceae</taxon>
        <taxon>Zestosphaera</taxon>
    </lineage>
</organism>